<keyword evidence="1" id="KW-0805">Transcription regulation</keyword>
<dbReference type="Gene3D" id="1.10.357.10">
    <property type="entry name" value="Tetracycline Repressor, domain 2"/>
    <property type="match status" value="1"/>
</dbReference>
<evidence type="ECO:0000256" key="1">
    <source>
        <dbReference type="ARBA" id="ARBA00023015"/>
    </source>
</evidence>
<dbReference type="InterPro" id="IPR001647">
    <property type="entry name" value="HTH_TetR"/>
</dbReference>
<keyword evidence="3" id="KW-0804">Transcription</keyword>
<keyword evidence="7" id="KW-1185">Reference proteome</keyword>
<dbReference type="Gene3D" id="1.10.10.60">
    <property type="entry name" value="Homeodomain-like"/>
    <property type="match status" value="1"/>
</dbReference>
<evidence type="ECO:0000313" key="6">
    <source>
        <dbReference type="EMBL" id="MVU83218.1"/>
    </source>
</evidence>
<dbReference type="GO" id="GO:0003700">
    <property type="term" value="F:DNA-binding transcription factor activity"/>
    <property type="evidence" value="ECO:0007669"/>
    <property type="project" value="TreeGrafter"/>
</dbReference>
<dbReference type="PANTHER" id="PTHR30055">
    <property type="entry name" value="HTH-TYPE TRANSCRIPTIONAL REGULATOR RUTR"/>
    <property type="match status" value="1"/>
</dbReference>
<keyword evidence="2 4" id="KW-0238">DNA-binding</keyword>
<dbReference type="EMBL" id="WRPP01000012">
    <property type="protein sequence ID" value="MVU83218.1"/>
    <property type="molecule type" value="Genomic_DNA"/>
</dbReference>
<organism evidence="6 7">
    <name type="scientific">Nocardia terrae</name>
    <dbReference type="NCBI Taxonomy" id="2675851"/>
    <lineage>
        <taxon>Bacteria</taxon>
        <taxon>Bacillati</taxon>
        <taxon>Actinomycetota</taxon>
        <taxon>Actinomycetes</taxon>
        <taxon>Mycobacteriales</taxon>
        <taxon>Nocardiaceae</taxon>
        <taxon>Nocardia</taxon>
    </lineage>
</organism>
<evidence type="ECO:0000256" key="2">
    <source>
        <dbReference type="ARBA" id="ARBA00023125"/>
    </source>
</evidence>
<name>A0A7K1VAU8_9NOCA</name>
<dbReference type="Pfam" id="PF00440">
    <property type="entry name" value="TetR_N"/>
    <property type="match status" value="1"/>
</dbReference>
<feature type="domain" description="HTH tetR-type" evidence="5">
    <location>
        <begin position="54"/>
        <end position="114"/>
    </location>
</feature>
<evidence type="ECO:0000256" key="4">
    <source>
        <dbReference type="PROSITE-ProRule" id="PRU00335"/>
    </source>
</evidence>
<dbReference type="InterPro" id="IPR050109">
    <property type="entry name" value="HTH-type_TetR-like_transc_reg"/>
</dbReference>
<dbReference type="AlphaFoldDB" id="A0A7K1VAU8"/>
<dbReference type="PRINTS" id="PR00455">
    <property type="entry name" value="HTHTETR"/>
</dbReference>
<sequence>MGRGPGGFVGGGCGIRRVTGLGLRESRWGVGILGNKMSESTIASTPSLWERRKIEAMSRIQRVALELFDEHGYREVTVERVAGAAGVSPSSIYRYFGTKEMLVLYDETDPQALEVMRTVGGGQTRDFVELLAIARPLVPVVLDEIVTDDVEYRTRVRLGYVRSIPEVKSRQTEQWRALENEFRIAFAELTGRDANDLKLRMAAAICIWSCMAALDHWEGTGFAARLRDVYAEAVEAILVSLEALFR</sequence>
<evidence type="ECO:0000313" key="7">
    <source>
        <dbReference type="Proteomes" id="UP000466794"/>
    </source>
</evidence>
<proteinExistence type="predicted"/>
<dbReference type="Pfam" id="PF17754">
    <property type="entry name" value="TetR_C_14"/>
    <property type="match status" value="1"/>
</dbReference>
<dbReference type="InterPro" id="IPR041347">
    <property type="entry name" value="MftR_C"/>
</dbReference>
<gene>
    <name evidence="6" type="ORF">GPX89_39010</name>
</gene>
<evidence type="ECO:0000259" key="5">
    <source>
        <dbReference type="PROSITE" id="PS50977"/>
    </source>
</evidence>
<dbReference type="PANTHER" id="PTHR30055:SF238">
    <property type="entry name" value="MYCOFACTOCIN BIOSYNTHESIS TRANSCRIPTIONAL REGULATOR MFTR-RELATED"/>
    <property type="match status" value="1"/>
</dbReference>
<comment type="caution">
    <text evidence="6">The sequence shown here is derived from an EMBL/GenBank/DDBJ whole genome shotgun (WGS) entry which is preliminary data.</text>
</comment>
<evidence type="ECO:0000256" key="3">
    <source>
        <dbReference type="ARBA" id="ARBA00023163"/>
    </source>
</evidence>
<dbReference type="SUPFAM" id="SSF46689">
    <property type="entry name" value="Homeodomain-like"/>
    <property type="match status" value="1"/>
</dbReference>
<reference evidence="6 7" key="1">
    <citation type="submission" date="2019-12" db="EMBL/GenBank/DDBJ databases">
        <title>Nocardia sp. nov. ET3-3 isolated from soil.</title>
        <authorList>
            <person name="Kanchanasin P."/>
            <person name="Tanasupawat S."/>
            <person name="Yuki M."/>
            <person name="Kudo T."/>
        </authorList>
    </citation>
    <scope>NUCLEOTIDE SEQUENCE [LARGE SCALE GENOMIC DNA]</scope>
    <source>
        <strain evidence="6 7">ET3-3</strain>
    </source>
</reference>
<dbReference type="Proteomes" id="UP000466794">
    <property type="component" value="Unassembled WGS sequence"/>
</dbReference>
<accession>A0A7K1VAU8</accession>
<dbReference type="InterPro" id="IPR009057">
    <property type="entry name" value="Homeodomain-like_sf"/>
</dbReference>
<dbReference type="PROSITE" id="PS50977">
    <property type="entry name" value="HTH_TETR_2"/>
    <property type="match status" value="1"/>
</dbReference>
<dbReference type="GO" id="GO:0000976">
    <property type="term" value="F:transcription cis-regulatory region binding"/>
    <property type="evidence" value="ECO:0007669"/>
    <property type="project" value="TreeGrafter"/>
</dbReference>
<protein>
    <submittedName>
        <fullName evidence="6">TetR family transcriptional regulator</fullName>
    </submittedName>
</protein>
<feature type="DNA-binding region" description="H-T-H motif" evidence="4">
    <location>
        <begin position="77"/>
        <end position="96"/>
    </location>
</feature>